<feature type="compositionally biased region" description="Basic residues" evidence="1">
    <location>
        <begin position="94"/>
        <end position="108"/>
    </location>
</feature>
<reference evidence="2 3" key="1">
    <citation type="journal article" date="2022" name="Front. Cell. Infect. Microbiol.">
        <title>The Genomes of Two Strains of Taenia crassiceps the Animal Model for the Study of Human Cysticercosis.</title>
        <authorList>
            <person name="Bobes R.J."/>
            <person name="Estrada K."/>
            <person name="Rios-Valencia D.G."/>
            <person name="Calderon-Gallegos A."/>
            <person name="de la Torre P."/>
            <person name="Carrero J.C."/>
            <person name="Sanchez-Flores A."/>
            <person name="Laclette J.P."/>
        </authorList>
    </citation>
    <scope>NUCLEOTIDE SEQUENCE [LARGE SCALE GENOMIC DNA]</scope>
    <source>
        <strain evidence="2">WFUcys</strain>
    </source>
</reference>
<feature type="region of interest" description="Disordered" evidence="1">
    <location>
        <begin position="88"/>
        <end position="119"/>
    </location>
</feature>
<sequence>MFLLLRSDNWYSDLLFEDFEDLLPSEEMSGTHNCVNNAAIEVAVDSDASSDVVIVEELSQISKNSIVDRVLRPRTSLNTFHLRCFSLPPPPTSKAHRSKKPIGRRSGPKKPSTLPPVEPVSRSLAIPSLFANEEAPSTHDLIDFTANVGAALSASNKITPSPRLITKRRRQPTVFVRAHRRKHQTNVSATNTVETVVRNVMQSSHAVFSRLQSKSNKLALDRSAEFLLKHPFLYPWERDEDRMNGGQWRERRAYYHAMLRSRGACADYAVINSDVENSPPISRPGKRKLKVPQRDISLSENSSSKRSHPALEPCLLGYRWPSTQPQNASPEKLIFWR</sequence>
<dbReference type="Proteomes" id="UP001651158">
    <property type="component" value="Unassembled WGS sequence"/>
</dbReference>
<comment type="caution">
    <text evidence="2">The sequence shown here is derived from an EMBL/GenBank/DDBJ whole genome shotgun (WGS) entry which is preliminary data.</text>
</comment>
<evidence type="ECO:0000313" key="2">
    <source>
        <dbReference type="EMBL" id="KAL5110850.1"/>
    </source>
</evidence>
<name>A0ABR4QMF0_9CEST</name>
<organism evidence="2 3">
    <name type="scientific">Taenia crassiceps</name>
    <dbReference type="NCBI Taxonomy" id="6207"/>
    <lineage>
        <taxon>Eukaryota</taxon>
        <taxon>Metazoa</taxon>
        <taxon>Spiralia</taxon>
        <taxon>Lophotrochozoa</taxon>
        <taxon>Platyhelminthes</taxon>
        <taxon>Cestoda</taxon>
        <taxon>Eucestoda</taxon>
        <taxon>Cyclophyllidea</taxon>
        <taxon>Taeniidae</taxon>
        <taxon>Taenia</taxon>
    </lineage>
</organism>
<proteinExistence type="predicted"/>
<evidence type="ECO:0000256" key="1">
    <source>
        <dbReference type="SAM" id="MobiDB-lite"/>
    </source>
</evidence>
<protein>
    <submittedName>
        <fullName evidence="2">Uncharacterized protein</fullName>
    </submittedName>
</protein>
<keyword evidence="3" id="KW-1185">Reference proteome</keyword>
<evidence type="ECO:0000313" key="3">
    <source>
        <dbReference type="Proteomes" id="UP001651158"/>
    </source>
</evidence>
<feature type="region of interest" description="Disordered" evidence="1">
    <location>
        <begin position="276"/>
        <end position="309"/>
    </location>
</feature>
<accession>A0ABR4QMF0</accession>
<gene>
    <name evidence="2" type="ORF">TcWFU_008852</name>
</gene>
<dbReference type="EMBL" id="JAKROA010000002">
    <property type="protein sequence ID" value="KAL5110850.1"/>
    <property type="molecule type" value="Genomic_DNA"/>
</dbReference>